<protein>
    <submittedName>
        <fullName evidence="1">Uncharacterized protein</fullName>
    </submittedName>
</protein>
<dbReference type="EMBL" id="AEJF01000194">
    <property type="protein sequence ID" value="KLU21954.1"/>
    <property type="molecule type" value="Genomic_DNA"/>
</dbReference>
<dbReference type="Proteomes" id="UP000035963">
    <property type="component" value="Unassembled WGS sequence"/>
</dbReference>
<sequence length="78" mass="8793">MNVDDLMRKAFAPARDPRSTEYKAGVRALLALRINGVKLVQPYEMGTVQADAFYAGIDEGHHIWRALREMERCARASS</sequence>
<dbReference type="RefSeq" id="WP_047896403.1">
    <property type="nucleotide sequence ID" value="NZ_AEJF01000194.1"/>
</dbReference>
<reference evidence="1 2" key="1">
    <citation type="journal article" date="2015" name="Genome Announc.">
        <title>Draft Genome Sequence of Burkholderia sp. Strain PML1(12), an Ectomycorrhizosphere-Inhabiting Bacterium with Effective Mineral-Weathering Ability.</title>
        <authorList>
            <person name="Uroz S."/>
            <person name="Oger P."/>
        </authorList>
    </citation>
    <scope>NUCLEOTIDE SEQUENCE [LARGE SCALE GENOMIC DNA]</scope>
    <source>
        <strain evidence="2">PML1(12)</strain>
    </source>
</reference>
<evidence type="ECO:0000313" key="1">
    <source>
        <dbReference type="EMBL" id="KLU21954.1"/>
    </source>
</evidence>
<accession>A0A0J1CN32</accession>
<organism evidence="1 2">
    <name type="scientific">Caballeronia mineralivorans PML1(12)</name>
    <dbReference type="NCBI Taxonomy" id="908627"/>
    <lineage>
        <taxon>Bacteria</taxon>
        <taxon>Pseudomonadati</taxon>
        <taxon>Pseudomonadota</taxon>
        <taxon>Betaproteobacteria</taxon>
        <taxon>Burkholderiales</taxon>
        <taxon>Burkholderiaceae</taxon>
        <taxon>Caballeronia</taxon>
    </lineage>
</organism>
<evidence type="ECO:0000313" key="2">
    <source>
        <dbReference type="Proteomes" id="UP000035963"/>
    </source>
</evidence>
<dbReference type="OrthoDB" id="9132780at2"/>
<name>A0A0J1CN32_9BURK</name>
<dbReference type="PATRIC" id="fig|908627.4.peg.7360"/>
<keyword evidence="2" id="KW-1185">Reference proteome</keyword>
<comment type="caution">
    <text evidence="1">The sequence shown here is derived from an EMBL/GenBank/DDBJ whole genome shotgun (WGS) entry which is preliminary data.</text>
</comment>
<proteinExistence type="predicted"/>
<gene>
    <name evidence="1" type="ORF">EOS_32950</name>
</gene>
<dbReference type="AlphaFoldDB" id="A0A0J1CN32"/>